<dbReference type="InterPro" id="IPR010095">
    <property type="entry name" value="Cas12f1-like_TNB"/>
</dbReference>
<feature type="domain" description="Cas12f1-like TNB" evidence="7">
    <location>
        <begin position="293"/>
        <end position="360"/>
    </location>
</feature>
<evidence type="ECO:0000313" key="8">
    <source>
        <dbReference type="EMBL" id="ASN07104.1"/>
    </source>
</evidence>
<dbReference type="PANTHER" id="PTHR30405">
    <property type="entry name" value="TRANSPOSASE"/>
    <property type="match status" value="1"/>
</dbReference>
<dbReference type="GO" id="GO:0032196">
    <property type="term" value="P:transposition"/>
    <property type="evidence" value="ECO:0007669"/>
    <property type="project" value="UniProtKB-KW"/>
</dbReference>
<dbReference type="OrthoDB" id="4278026at2"/>
<keyword evidence="9" id="KW-1185">Reference proteome</keyword>
<dbReference type="GO" id="GO:0003677">
    <property type="term" value="F:DNA binding"/>
    <property type="evidence" value="ECO:0007669"/>
    <property type="project" value="UniProtKB-KW"/>
</dbReference>
<gene>
    <name evidence="8" type="ORF">CFK40_19925</name>
</gene>
<dbReference type="EMBL" id="CP022437">
    <property type="protein sequence ID" value="ASN07104.1"/>
    <property type="molecule type" value="Genomic_DNA"/>
</dbReference>
<evidence type="ECO:0000259" key="6">
    <source>
        <dbReference type="Pfam" id="PF01385"/>
    </source>
</evidence>
<reference evidence="8 9" key="1">
    <citation type="journal article" date="2003" name="Int. J. Syst. Evol. Microbiol.">
        <title>Virgibacillus carmonensis sp. nov., Virgibacillus necropolis sp. nov. and Virgibacillus picturae sp. nov., three novel species isolated from deteriorated mural paintings, transfer of the species of the genus salibacillus to Virgibacillus, as Virgibacillus marismortui comb. nov. and Virgibacillus salexigens comb. nov., and emended description of the genus Virgibacillus.</title>
        <authorList>
            <person name="Heyrman J."/>
            <person name="Logan N.A."/>
            <person name="Busse H.J."/>
            <person name="Balcaen A."/>
            <person name="Lebbe L."/>
            <person name="Rodriguez-Diaz M."/>
            <person name="Swings J."/>
            <person name="De Vos P."/>
        </authorList>
    </citation>
    <scope>NUCLEOTIDE SEQUENCE [LARGE SCALE GENOMIC DNA]</scope>
    <source>
        <strain evidence="8 9">LMG 19488</strain>
    </source>
</reference>
<dbReference type="PANTHER" id="PTHR30405:SF11">
    <property type="entry name" value="RNA-GUIDED DNA ENDONUCLEASE RV2885C-RELATED"/>
    <property type="match status" value="1"/>
</dbReference>
<dbReference type="NCBIfam" id="NF040570">
    <property type="entry name" value="guided_TnpB"/>
    <property type="match status" value="1"/>
</dbReference>
<dbReference type="InterPro" id="IPR051399">
    <property type="entry name" value="RNA-guided_DNA_endo/Transpos"/>
</dbReference>
<evidence type="ECO:0000259" key="7">
    <source>
        <dbReference type="Pfam" id="PF07282"/>
    </source>
</evidence>
<accession>A0A221MHI8</accession>
<keyword evidence="4" id="KW-0238">DNA-binding</keyword>
<dbReference type="AlphaFoldDB" id="A0A221MHI8"/>
<keyword evidence="5" id="KW-0233">DNA recombination</keyword>
<comment type="similarity">
    <text evidence="1">In the C-terminal section; belongs to the transposase 35 family.</text>
</comment>
<dbReference type="Proteomes" id="UP000204391">
    <property type="component" value="Chromosome"/>
</dbReference>
<dbReference type="GO" id="GO:0006310">
    <property type="term" value="P:DNA recombination"/>
    <property type="evidence" value="ECO:0007669"/>
    <property type="project" value="UniProtKB-KW"/>
</dbReference>
<evidence type="ECO:0000256" key="1">
    <source>
        <dbReference type="ARBA" id="ARBA00008761"/>
    </source>
</evidence>
<comment type="similarity">
    <text evidence="2">In the N-terminal section; belongs to the transposase 2 family.</text>
</comment>
<dbReference type="InterPro" id="IPR001959">
    <property type="entry name" value="Transposase"/>
</dbReference>
<protein>
    <submittedName>
        <fullName evidence="8">Transposase</fullName>
    </submittedName>
</protein>
<name>A0A221MHI8_9BACI</name>
<dbReference type="RefSeq" id="WP_089534098.1">
    <property type="nucleotide sequence ID" value="NZ_CP022437.1"/>
</dbReference>
<evidence type="ECO:0000256" key="3">
    <source>
        <dbReference type="ARBA" id="ARBA00022578"/>
    </source>
</evidence>
<dbReference type="Pfam" id="PF01385">
    <property type="entry name" value="OrfB_IS605"/>
    <property type="match status" value="1"/>
</dbReference>
<evidence type="ECO:0000256" key="4">
    <source>
        <dbReference type="ARBA" id="ARBA00023125"/>
    </source>
</evidence>
<dbReference type="Pfam" id="PF07282">
    <property type="entry name" value="Cas12f1-like_TNB"/>
    <property type="match status" value="1"/>
</dbReference>
<dbReference type="KEGG" id="vne:CFK40_19925"/>
<sequence>MKLTITAKIKILPTELDKEKLLDTIRAVRKGLNFASKKAFRHDCFTSIKLHKLTYNLLRSDYRLKSQMANSVARTVCAKYKSMQSNDVENTLAKFKKPEYDLVWNRDYSLKSEYFSVNTLFGRIKVPYVTKKMEHFFDGSWKFGTSKLVQKKGKYFLHIPMTKELKESEQFNTSDVLHIVGIDLGINFVATVFDDAGKTTFFSGKQIKQKRAHYKLLRKQLQQRQTPSARRRLKAIGQRENCWMTDVNHVVSKALVTNYGQNTLYTLEDLQNVRKATEKVCKRKRYVSVSWAFDQLREFLTYKAQMTKSKVILVNPKYTSQDCPKCEHRAKNNRNKKTHQFCCKKCAYRSNDDRVAAMNLYNKGIKYLSRVSA</sequence>
<proteinExistence type="inferred from homology"/>
<evidence type="ECO:0000256" key="2">
    <source>
        <dbReference type="ARBA" id="ARBA00011044"/>
    </source>
</evidence>
<evidence type="ECO:0000313" key="9">
    <source>
        <dbReference type="Proteomes" id="UP000204391"/>
    </source>
</evidence>
<feature type="domain" description="Probable transposase IS891/IS1136/IS1341" evidence="6">
    <location>
        <begin position="174"/>
        <end position="267"/>
    </location>
</feature>
<keyword evidence="3" id="KW-0815">Transposition</keyword>
<dbReference type="NCBIfam" id="TIGR01766">
    <property type="entry name" value="IS200/IS605 family accessory protein TnpB-like domain"/>
    <property type="match status" value="1"/>
</dbReference>
<evidence type="ECO:0000256" key="5">
    <source>
        <dbReference type="ARBA" id="ARBA00023172"/>
    </source>
</evidence>
<organism evidence="8 9">
    <name type="scientific">Virgibacillus necropolis</name>
    <dbReference type="NCBI Taxonomy" id="163877"/>
    <lineage>
        <taxon>Bacteria</taxon>
        <taxon>Bacillati</taxon>
        <taxon>Bacillota</taxon>
        <taxon>Bacilli</taxon>
        <taxon>Bacillales</taxon>
        <taxon>Bacillaceae</taxon>
        <taxon>Virgibacillus</taxon>
    </lineage>
</organism>